<name>A0A2L2X786_9FIRM</name>
<accession>A0A2L2X786</accession>
<comment type="pathway">
    <text evidence="2">Cofactor biosynthesis; NAD(+) biosynthesis; nicotinate D-ribonucleotide from quinolinate: step 1/1.</text>
</comment>
<dbReference type="EMBL" id="BFAV01000018">
    <property type="protein sequence ID" value="GBF32047.1"/>
    <property type="molecule type" value="Genomic_DNA"/>
</dbReference>
<dbReference type="PANTHER" id="PTHR32179:SF3">
    <property type="entry name" value="NICOTINATE-NUCLEOTIDE PYROPHOSPHORYLASE [CARBOXYLATING]"/>
    <property type="match status" value="1"/>
</dbReference>
<dbReference type="InterPro" id="IPR037128">
    <property type="entry name" value="Quinolinate_PRibosylTase_N_sf"/>
</dbReference>
<comment type="caution">
    <text evidence="15">The sequence shown here is derived from an EMBL/GenBank/DDBJ whole genome shotgun (WGS) entry which is preliminary data.</text>
</comment>
<dbReference type="FunFam" id="3.90.1170.20:FF:000001">
    <property type="entry name" value="Nicotinate-nucleotide diphosphorylase (Carboxylating)"/>
    <property type="match status" value="1"/>
</dbReference>
<evidence type="ECO:0000256" key="8">
    <source>
        <dbReference type="ARBA" id="ARBA00022679"/>
    </source>
</evidence>
<dbReference type="InterPro" id="IPR013785">
    <property type="entry name" value="Aldolase_TIM"/>
</dbReference>
<dbReference type="SUPFAM" id="SSF51690">
    <property type="entry name" value="Nicotinate/Quinolinate PRTase C-terminal domain-like"/>
    <property type="match status" value="1"/>
</dbReference>
<evidence type="ECO:0000256" key="4">
    <source>
        <dbReference type="ARBA" id="ARBA00011218"/>
    </source>
</evidence>
<keyword evidence="8 12" id="KW-0808">Transferase</keyword>
<dbReference type="GO" id="GO:0005737">
    <property type="term" value="C:cytoplasm"/>
    <property type="evidence" value="ECO:0007669"/>
    <property type="project" value="TreeGrafter"/>
</dbReference>
<keyword evidence="16" id="KW-1185">Reference proteome</keyword>
<comment type="catalytic activity">
    <reaction evidence="10">
        <text>nicotinate beta-D-ribonucleotide + CO2 + diphosphate = quinolinate + 5-phospho-alpha-D-ribose 1-diphosphate + 2 H(+)</text>
        <dbReference type="Rhea" id="RHEA:12733"/>
        <dbReference type="ChEBI" id="CHEBI:15378"/>
        <dbReference type="ChEBI" id="CHEBI:16526"/>
        <dbReference type="ChEBI" id="CHEBI:29959"/>
        <dbReference type="ChEBI" id="CHEBI:33019"/>
        <dbReference type="ChEBI" id="CHEBI:57502"/>
        <dbReference type="ChEBI" id="CHEBI:58017"/>
        <dbReference type="EC" id="2.4.2.19"/>
    </reaction>
</comment>
<evidence type="ECO:0000256" key="3">
    <source>
        <dbReference type="ARBA" id="ARBA00009400"/>
    </source>
</evidence>
<keyword evidence="6" id="KW-0662">Pyridine nucleotide biosynthesis</keyword>
<evidence type="ECO:0000256" key="9">
    <source>
        <dbReference type="ARBA" id="ARBA00033102"/>
    </source>
</evidence>
<dbReference type="InterPro" id="IPR002638">
    <property type="entry name" value="Quinolinate_PRibosylTrfase_C"/>
</dbReference>
<dbReference type="InterPro" id="IPR004393">
    <property type="entry name" value="NadC"/>
</dbReference>
<evidence type="ECO:0000256" key="7">
    <source>
        <dbReference type="ARBA" id="ARBA00022676"/>
    </source>
</evidence>
<evidence type="ECO:0000256" key="5">
    <source>
        <dbReference type="ARBA" id="ARBA00011944"/>
    </source>
</evidence>
<evidence type="ECO:0000313" key="16">
    <source>
        <dbReference type="Proteomes" id="UP000239549"/>
    </source>
</evidence>
<evidence type="ECO:0000256" key="10">
    <source>
        <dbReference type="ARBA" id="ARBA00047445"/>
    </source>
</evidence>
<dbReference type="Pfam" id="PF02749">
    <property type="entry name" value="QRPTase_N"/>
    <property type="match status" value="1"/>
</dbReference>
<dbReference type="Pfam" id="PF01729">
    <property type="entry name" value="QRPTase_C"/>
    <property type="match status" value="1"/>
</dbReference>
<evidence type="ECO:0000259" key="14">
    <source>
        <dbReference type="Pfam" id="PF02749"/>
    </source>
</evidence>
<evidence type="ECO:0000256" key="1">
    <source>
        <dbReference type="ARBA" id="ARBA00003237"/>
    </source>
</evidence>
<feature type="domain" description="Quinolinate phosphoribosyl transferase C-terminal" evidence="13">
    <location>
        <begin position="110"/>
        <end position="275"/>
    </location>
</feature>
<evidence type="ECO:0000256" key="6">
    <source>
        <dbReference type="ARBA" id="ARBA00022642"/>
    </source>
</evidence>
<dbReference type="InterPro" id="IPR036068">
    <property type="entry name" value="Nicotinate_pribotase-like_C"/>
</dbReference>
<evidence type="ECO:0000256" key="12">
    <source>
        <dbReference type="PIRNR" id="PIRNR006250"/>
    </source>
</evidence>
<dbReference type="AlphaFoldDB" id="A0A2L2X786"/>
<feature type="domain" description="Quinolinate phosphoribosyl transferase N-terminal" evidence="14">
    <location>
        <begin position="23"/>
        <end position="108"/>
    </location>
</feature>
<comment type="similarity">
    <text evidence="3 12">Belongs to the NadC/ModD family.</text>
</comment>
<evidence type="ECO:0000313" key="15">
    <source>
        <dbReference type="EMBL" id="GBF32047.1"/>
    </source>
</evidence>
<dbReference type="FunFam" id="3.20.20.70:FF:000030">
    <property type="entry name" value="Nicotinate-nucleotide pyrophosphorylase, carboxylating"/>
    <property type="match status" value="1"/>
</dbReference>
<comment type="subunit">
    <text evidence="4">Hexamer formed by 3 homodimers.</text>
</comment>
<keyword evidence="7 12" id="KW-0328">Glycosyltransferase</keyword>
<sequence length="290" mass="31575">MQKDVVIKEIVDRALLEDIGTGDITTESIVPEGYTTIGFIQAKENGVVAGLFVAEAVFRHLNGDISFQPRARDGERVEKGQLLARVEGDARAVLTGERVALNFLQRMSGIATKTNYLASLIKNEKARLVDTRKTTPGLRILEKYAVRVGGGYNHRFGLYDAVLIKDNHIKVAGSIARAVELAREAAFFSMKIEVEVETLEGVQQALKAGADIIMLDNMDVENMSRAVELVDGRALLEASGGINEETIIAVAKTGIDYISVGSITHSFRSLDISLDIGEMKPIPGYLSNIK</sequence>
<protein>
    <recommendedName>
        <fullName evidence="11">Probable nicotinate-nucleotide pyrophosphorylase [carboxylating]</fullName>
        <ecNumber evidence="5">2.4.2.19</ecNumber>
    </recommendedName>
    <alternativeName>
        <fullName evidence="9">Quinolinate phosphoribosyltransferase [decarboxylating]</fullName>
    </alternativeName>
</protein>
<dbReference type="GO" id="GO:0034213">
    <property type="term" value="P:quinolinate catabolic process"/>
    <property type="evidence" value="ECO:0007669"/>
    <property type="project" value="TreeGrafter"/>
</dbReference>
<dbReference type="SUPFAM" id="SSF54675">
    <property type="entry name" value="Nicotinate/Quinolinate PRTase N-terminal domain-like"/>
    <property type="match status" value="1"/>
</dbReference>
<gene>
    <name evidence="15" type="ORF">DCCM_0238</name>
</gene>
<dbReference type="InterPro" id="IPR022412">
    <property type="entry name" value="Quinolinate_PRibosylTrfase_N"/>
</dbReference>
<dbReference type="GO" id="GO:0009435">
    <property type="term" value="P:NAD+ biosynthetic process"/>
    <property type="evidence" value="ECO:0007669"/>
    <property type="project" value="UniProtKB-UniPathway"/>
</dbReference>
<dbReference type="RefSeq" id="WP_104370630.1">
    <property type="nucleotide sequence ID" value="NZ_BFAV01000018.1"/>
</dbReference>
<evidence type="ECO:0000256" key="2">
    <source>
        <dbReference type="ARBA" id="ARBA00004893"/>
    </source>
</evidence>
<dbReference type="EC" id="2.4.2.19" evidence="5"/>
<dbReference type="Gene3D" id="3.20.20.70">
    <property type="entry name" value="Aldolase class I"/>
    <property type="match status" value="1"/>
</dbReference>
<dbReference type="NCBIfam" id="TIGR00078">
    <property type="entry name" value="nadC"/>
    <property type="match status" value="1"/>
</dbReference>
<dbReference type="Proteomes" id="UP000239549">
    <property type="component" value="Unassembled WGS sequence"/>
</dbReference>
<dbReference type="InterPro" id="IPR027277">
    <property type="entry name" value="NadC/ModD"/>
</dbReference>
<dbReference type="PANTHER" id="PTHR32179">
    <property type="entry name" value="NICOTINATE-NUCLEOTIDE PYROPHOSPHORYLASE [CARBOXYLATING]"/>
    <property type="match status" value="1"/>
</dbReference>
<dbReference type="Gene3D" id="3.90.1170.20">
    <property type="entry name" value="Quinolinate phosphoribosyl transferase, N-terminal domain"/>
    <property type="match status" value="1"/>
</dbReference>
<dbReference type="UniPathway" id="UPA00253">
    <property type="reaction ID" value="UER00331"/>
</dbReference>
<dbReference type="PIRSF" id="PIRSF006250">
    <property type="entry name" value="NadC_ModD"/>
    <property type="match status" value="1"/>
</dbReference>
<dbReference type="CDD" id="cd01572">
    <property type="entry name" value="QPRTase"/>
    <property type="match status" value="1"/>
</dbReference>
<proteinExistence type="inferred from homology"/>
<organism evidence="15 16">
    <name type="scientific">Desulfocucumis palustris</name>
    <dbReference type="NCBI Taxonomy" id="1898651"/>
    <lineage>
        <taxon>Bacteria</taxon>
        <taxon>Bacillati</taxon>
        <taxon>Bacillota</taxon>
        <taxon>Clostridia</taxon>
        <taxon>Eubacteriales</taxon>
        <taxon>Desulfocucumaceae</taxon>
        <taxon>Desulfocucumis</taxon>
    </lineage>
</organism>
<evidence type="ECO:0000259" key="13">
    <source>
        <dbReference type="Pfam" id="PF01729"/>
    </source>
</evidence>
<dbReference type="OrthoDB" id="9782546at2"/>
<evidence type="ECO:0000256" key="11">
    <source>
        <dbReference type="ARBA" id="ARBA00069173"/>
    </source>
</evidence>
<dbReference type="GO" id="GO:0004514">
    <property type="term" value="F:nicotinate-nucleotide diphosphorylase (carboxylating) activity"/>
    <property type="evidence" value="ECO:0007669"/>
    <property type="project" value="UniProtKB-EC"/>
</dbReference>
<comment type="function">
    <text evidence="1">Involved in the catabolism of quinolinic acid (QA).</text>
</comment>
<reference evidence="16" key="1">
    <citation type="submission" date="2018-02" db="EMBL/GenBank/DDBJ databases">
        <title>Genome sequence of Desulfocucumis palustris strain NAW-5.</title>
        <authorList>
            <person name="Watanabe M."/>
            <person name="Kojima H."/>
            <person name="Fukui M."/>
        </authorList>
    </citation>
    <scope>NUCLEOTIDE SEQUENCE [LARGE SCALE GENOMIC DNA]</scope>
    <source>
        <strain evidence="16">NAW-5</strain>
    </source>
</reference>